<keyword evidence="8" id="KW-0067">ATP-binding</keyword>
<sequence>MVTTYIGLGSNLGDRWATLRTAVGQLRTLGQVTAVSSLYETEPVGYRDQPWFLNAVVILETALEPQELLHRLLEIERAAGRRRLFPNAPRTLDLDLLLYDAVVMASEELVVPHPRLHERAFVLVPLVELAPDLIHPQFEVPMRVLLDALGERATEVRRLAGPEWVNEG</sequence>
<evidence type="ECO:0000313" key="14">
    <source>
        <dbReference type="EMBL" id="HEF64574.1"/>
    </source>
</evidence>
<reference evidence="14" key="1">
    <citation type="journal article" date="2020" name="mSystems">
        <title>Genome- and Community-Level Interaction Insights into Carbon Utilization and Element Cycling Functions of Hydrothermarchaeota in Hydrothermal Sediment.</title>
        <authorList>
            <person name="Zhou Z."/>
            <person name="Liu Y."/>
            <person name="Xu W."/>
            <person name="Pan J."/>
            <person name="Luo Z.H."/>
            <person name="Li M."/>
        </authorList>
    </citation>
    <scope>NUCLEOTIDE SEQUENCE [LARGE SCALE GENOMIC DNA]</scope>
    <source>
        <strain evidence="14">SpSt-222</strain>
    </source>
</reference>
<dbReference type="InterPro" id="IPR000550">
    <property type="entry name" value="Hppk"/>
</dbReference>
<name>A0A7C1G1Z8_THERO</name>
<dbReference type="Gene3D" id="3.30.70.560">
    <property type="entry name" value="7,8-Dihydro-6-hydroxymethylpterin-pyrophosphokinase HPPK"/>
    <property type="match status" value="1"/>
</dbReference>
<protein>
    <recommendedName>
        <fullName evidence="4">2-amino-4-hydroxy-6-hydroxymethyldihydropteridine pyrophosphokinase</fullName>
        <ecNumber evidence="3">2.7.6.3</ecNumber>
    </recommendedName>
    <alternativeName>
        <fullName evidence="11">6-hydroxymethyl-7,8-dihydropterin pyrophosphokinase</fullName>
    </alternativeName>
    <alternativeName>
        <fullName evidence="12">7,8-dihydro-6-hydroxymethylpterin-pyrophosphokinase</fullName>
    </alternativeName>
</protein>
<dbReference type="EC" id="2.7.6.3" evidence="3"/>
<evidence type="ECO:0000259" key="13">
    <source>
        <dbReference type="Pfam" id="PF01288"/>
    </source>
</evidence>
<dbReference type="SUPFAM" id="SSF55083">
    <property type="entry name" value="6-hydroxymethyl-7,8-dihydropterin pyrophosphokinase, HPPK"/>
    <property type="match status" value="1"/>
</dbReference>
<evidence type="ECO:0000256" key="11">
    <source>
        <dbReference type="ARBA" id="ARBA00029766"/>
    </source>
</evidence>
<comment type="function">
    <text evidence="10">Catalyzes the transfer of pyrophosphate from adenosine triphosphate (ATP) to 6-hydroxymethyl-7,8-dihydropterin, an enzymatic step in folate biosynthesis pathway.</text>
</comment>
<dbReference type="GO" id="GO:0005524">
    <property type="term" value="F:ATP binding"/>
    <property type="evidence" value="ECO:0007669"/>
    <property type="project" value="UniProtKB-KW"/>
</dbReference>
<dbReference type="InterPro" id="IPR035907">
    <property type="entry name" value="Hppk_sf"/>
</dbReference>
<evidence type="ECO:0000256" key="10">
    <source>
        <dbReference type="ARBA" id="ARBA00029409"/>
    </source>
</evidence>
<dbReference type="GO" id="GO:0046654">
    <property type="term" value="P:tetrahydrofolate biosynthetic process"/>
    <property type="evidence" value="ECO:0007669"/>
    <property type="project" value="UniProtKB-UniPathway"/>
</dbReference>
<accession>A0A7C1G1Z8</accession>
<feature type="domain" description="7,8-dihydro-6-hydroxymethylpterin-pyrophosphokinase" evidence="13">
    <location>
        <begin position="5"/>
        <end position="131"/>
    </location>
</feature>
<evidence type="ECO:0000256" key="12">
    <source>
        <dbReference type="ARBA" id="ARBA00033413"/>
    </source>
</evidence>
<dbReference type="AlphaFoldDB" id="A0A7C1G1Z8"/>
<evidence type="ECO:0000256" key="7">
    <source>
        <dbReference type="ARBA" id="ARBA00022777"/>
    </source>
</evidence>
<organism evidence="14">
    <name type="scientific">Thermomicrobium roseum</name>
    <dbReference type="NCBI Taxonomy" id="500"/>
    <lineage>
        <taxon>Bacteria</taxon>
        <taxon>Pseudomonadati</taxon>
        <taxon>Thermomicrobiota</taxon>
        <taxon>Thermomicrobia</taxon>
        <taxon>Thermomicrobiales</taxon>
        <taxon>Thermomicrobiaceae</taxon>
        <taxon>Thermomicrobium</taxon>
    </lineage>
</organism>
<keyword evidence="9" id="KW-0289">Folate biosynthesis</keyword>
<evidence type="ECO:0000256" key="1">
    <source>
        <dbReference type="ARBA" id="ARBA00005051"/>
    </source>
</evidence>
<dbReference type="GO" id="GO:0003848">
    <property type="term" value="F:2-amino-4-hydroxy-6-hydroxymethyldihydropteridine diphosphokinase activity"/>
    <property type="evidence" value="ECO:0007669"/>
    <property type="project" value="UniProtKB-EC"/>
</dbReference>
<evidence type="ECO:0000256" key="2">
    <source>
        <dbReference type="ARBA" id="ARBA00005810"/>
    </source>
</evidence>
<proteinExistence type="inferred from homology"/>
<dbReference type="PANTHER" id="PTHR43071:SF1">
    <property type="entry name" value="2-AMINO-4-HYDROXY-6-HYDROXYMETHYLDIHYDROPTERIDINE PYROPHOSPHOKINASE"/>
    <property type="match status" value="1"/>
</dbReference>
<keyword evidence="7 14" id="KW-0418">Kinase</keyword>
<evidence type="ECO:0000256" key="6">
    <source>
        <dbReference type="ARBA" id="ARBA00022741"/>
    </source>
</evidence>
<dbReference type="UniPathway" id="UPA00077">
    <property type="reaction ID" value="UER00155"/>
</dbReference>
<evidence type="ECO:0000256" key="8">
    <source>
        <dbReference type="ARBA" id="ARBA00022840"/>
    </source>
</evidence>
<dbReference type="PANTHER" id="PTHR43071">
    <property type="entry name" value="2-AMINO-4-HYDROXY-6-HYDROXYMETHYLDIHYDROPTERIDINE PYROPHOSPHOKINASE"/>
    <property type="match status" value="1"/>
</dbReference>
<gene>
    <name evidence="14" type="primary">folK</name>
    <name evidence="14" type="ORF">ENP47_03055</name>
</gene>
<comment type="caution">
    <text evidence="14">The sequence shown here is derived from an EMBL/GenBank/DDBJ whole genome shotgun (WGS) entry which is preliminary data.</text>
</comment>
<evidence type="ECO:0000256" key="4">
    <source>
        <dbReference type="ARBA" id="ARBA00016218"/>
    </source>
</evidence>
<evidence type="ECO:0000256" key="9">
    <source>
        <dbReference type="ARBA" id="ARBA00022909"/>
    </source>
</evidence>
<dbReference type="Pfam" id="PF01288">
    <property type="entry name" value="HPPK"/>
    <property type="match status" value="1"/>
</dbReference>
<comment type="pathway">
    <text evidence="1">Cofactor biosynthesis; tetrahydrofolate biosynthesis; 2-amino-4-hydroxy-6-hydroxymethyl-7,8-dihydropteridine diphosphate from 7,8-dihydroneopterin triphosphate: step 4/4.</text>
</comment>
<dbReference type="GO" id="GO:0016301">
    <property type="term" value="F:kinase activity"/>
    <property type="evidence" value="ECO:0007669"/>
    <property type="project" value="UniProtKB-KW"/>
</dbReference>
<dbReference type="NCBIfam" id="TIGR01498">
    <property type="entry name" value="folK"/>
    <property type="match status" value="1"/>
</dbReference>
<comment type="similarity">
    <text evidence="2">Belongs to the HPPK family.</text>
</comment>
<dbReference type="CDD" id="cd00483">
    <property type="entry name" value="HPPK"/>
    <property type="match status" value="1"/>
</dbReference>
<dbReference type="EMBL" id="DSJL01000007">
    <property type="protein sequence ID" value="HEF64574.1"/>
    <property type="molecule type" value="Genomic_DNA"/>
</dbReference>
<keyword evidence="5 14" id="KW-0808">Transferase</keyword>
<dbReference type="GO" id="GO:0046656">
    <property type="term" value="P:folic acid biosynthetic process"/>
    <property type="evidence" value="ECO:0007669"/>
    <property type="project" value="UniProtKB-KW"/>
</dbReference>
<keyword evidence="6" id="KW-0547">Nucleotide-binding</keyword>
<evidence type="ECO:0000256" key="3">
    <source>
        <dbReference type="ARBA" id="ARBA00013253"/>
    </source>
</evidence>
<evidence type="ECO:0000256" key="5">
    <source>
        <dbReference type="ARBA" id="ARBA00022679"/>
    </source>
</evidence>